<evidence type="ECO:0000313" key="4">
    <source>
        <dbReference type="Proteomes" id="UP001497453"/>
    </source>
</evidence>
<evidence type="ECO:0000256" key="2">
    <source>
        <dbReference type="SAM" id="Phobius"/>
    </source>
</evidence>
<keyword evidence="2" id="KW-1133">Transmembrane helix</keyword>
<keyword evidence="2" id="KW-0472">Membrane</keyword>
<evidence type="ECO:0000256" key="1">
    <source>
        <dbReference type="SAM" id="MobiDB-lite"/>
    </source>
</evidence>
<feature type="region of interest" description="Disordered" evidence="1">
    <location>
        <begin position="241"/>
        <end position="271"/>
    </location>
</feature>
<dbReference type="EMBL" id="OZ037953">
    <property type="protein sequence ID" value="CAL1698309.1"/>
    <property type="molecule type" value="Genomic_DNA"/>
</dbReference>
<accession>A0ABP1CUF3</accession>
<keyword evidence="4" id="KW-1185">Reference proteome</keyword>
<name>A0ABP1CUF3_9APHY</name>
<dbReference type="Proteomes" id="UP001497453">
    <property type="component" value="Chromosome 10"/>
</dbReference>
<feature type="transmembrane region" description="Helical" evidence="2">
    <location>
        <begin position="160"/>
        <end position="183"/>
    </location>
</feature>
<gene>
    <name evidence="3" type="ORF">GFSPODELE1_LOCUS2097</name>
</gene>
<proteinExistence type="predicted"/>
<organism evidence="3 4">
    <name type="scientific">Somion occarium</name>
    <dbReference type="NCBI Taxonomy" id="3059160"/>
    <lineage>
        <taxon>Eukaryota</taxon>
        <taxon>Fungi</taxon>
        <taxon>Dikarya</taxon>
        <taxon>Basidiomycota</taxon>
        <taxon>Agaricomycotina</taxon>
        <taxon>Agaricomycetes</taxon>
        <taxon>Polyporales</taxon>
        <taxon>Cerrenaceae</taxon>
        <taxon>Somion</taxon>
    </lineage>
</organism>
<sequence>MLSRRDGNETRQSIDLSLTTFLPSGSWLRAAEGSCTNELGAEILTPANVTKRPNSAVIGSFKGHRLVISGAKDPAAGTVQIQVDQTNYTENLFSTSSSCGVFFDQSLPEDAHSYILTLIPQNRTNSSSSPPELHLREIAFYYYASVDNPSSSSSPLSTGGIIAVSVACSLVGVVILIWVFTYLRRRKDRTSPSSGSENQADEEVMLVVPEQRDDGGMTEHRTLTSLSYGLSQHVASDAPRITASSTINPFSPPPSYTPDNLAPPSYEGQRF</sequence>
<protein>
    <submittedName>
        <fullName evidence="3">Uncharacterized protein</fullName>
    </submittedName>
</protein>
<reference evidence="4" key="1">
    <citation type="submission" date="2024-04" db="EMBL/GenBank/DDBJ databases">
        <authorList>
            <person name="Shaw F."/>
            <person name="Minotto A."/>
        </authorList>
    </citation>
    <scope>NUCLEOTIDE SEQUENCE [LARGE SCALE GENOMIC DNA]</scope>
</reference>
<keyword evidence="2" id="KW-0812">Transmembrane</keyword>
<evidence type="ECO:0000313" key="3">
    <source>
        <dbReference type="EMBL" id="CAL1698309.1"/>
    </source>
</evidence>